<name>A0A942UJ40_9BACI</name>
<evidence type="ECO:0000313" key="3">
    <source>
        <dbReference type="Proteomes" id="UP000676456"/>
    </source>
</evidence>
<keyword evidence="3" id="KW-1185">Reference proteome</keyword>
<dbReference type="Proteomes" id="UP000676456">
    <property type="component" value="Unassembled WGS sequence"/>
</dbReference>
<evidence type="ECO:0000313" key="2">
    <source>
        <dbReference type="EMBL" id="MBS4222426.1"/>
    </source>
</evidence>
<dbReference type="RefSeq" id="WP_213097377.1">
    <property type="nucleotide sequence ID" value="NZ_JAGYPN010000001.1"/>
</dbReference>
<dbReference type="AlphaFoldDB" id="A0A942UJ40"/>
<dbReference type="EMBL" id="JAGYPN010000001">
    <property type="protein sequence ID" value="MBS4222426.1"/>
    <property type="molecule type" value="Genomic_DNA"/>
</dbReference>
<protein>
    <recommendedName>
        <fullName evidence="1">YqgU-like 6-bladed beta-propeller domain-containing protein</fullName>
    </recommendedName>
</protein>
<feature type="domain" description="YqgU-like 6-bladed beta-propeller" evidence="1">
    <location>
        <begin position="89"/>
        <end position="355"/>
    </location>
</feature>
<organism evidence="2 3">
    <name type="scientific">Lederbergia citrea</name>
    <dbReference type="NCBI Taxonomy" id="2833581"/>
    <lineage>
        <taxon>Bacteria</taxon>
        <taxon>Bacillati</taxon>
        <taxon>Bacillota</taxon>
        <taxon>Bacilli</taxon>
        <taxon>Bacillales</taxon>
        <taxon>Bacillaceae</taxon>
        <taxon>Lederbergia</taxon>
    </lineage>
</organism>
<dbReference type="Pfam" id="PF21101">
    <property type="entry name" value="YqgU"/>
    <property type="match status" value="1"/>
</dbReference>
<reference evidence="2 3" key="1">
    <citation type="submission" date="2021-05" db="EMBL/GenBank/DDBJ databases">
        <title>Novel Bacillus species.</title>
        <authorList>
            <person name="Liu G."/>
        </authorList>
    </citation>
    <scope>NUCLEOTIDE SEQUENCE [LARGE SCALE GENOMIC DNA]</scope>
    <source>
        <strain evidence="2 3">FJAT-49682</strain>
    </source>
</reference>
<proteinExistence type="predicted"/>
<evidence type="ECO:0000259" key="1">
    <source>
        <dbReference type="Pfam" id="PF21101"/>
    </source>
</evidence>
<sequence length="385" mass="44839">MQFRYFLYVMMVFILAIILPGCSNSYSGTSPLADLPEEQETEEIVSAQSDVKPLNITEGIFEKVYGWIDQETLLYSYENNGKYYVYSHNLYSGISKLVFSSDAPIVNILIHKESGNLFIHTSPHSHAAMVYFTDKEGHINFSTHIDSYELAYEWNKTNPSLMLITAFYEDWSYKVHQINVQAQKVTELIGYQPFLKWFNQDHILEQDWKENEAAFFAPIWKKSLSNPTDSSLLQENVYRFDVFSKIVMTIKVPENNTEFFEYNFHNFALETELANFQLPNLTHYSDWLVPFYDFIYEDQRFITFAPKSHGNADRYNEGYRLIQLALTDQTESILFGDLDNKPLSCSPDGVHCLYGYQFEQILNLETGEKVFLVEPEKNNKSEASE</sequence>
<comment type="caution">
    <text evidence="2">The sequence shown here is derived from an EMBL/GenBank/DDBJ whole genome shotgun (WGS) entry which is preliminary data.</text>
</comment>
<dbReference type="InterPro" id="IPR048421">
    <property type="entry name" value="YqgU_beta-prop"/>
</dbReference>
<accession>A0A942UJ40</accession>
<gene>
    <name evidence="2" type="ORF">KHA91_06595</name>
</gene>